<name>A0A1T4LAU4_9FIRM</name>
<evidence type="ECO:0000256" key="2">
    <source>
        <dbReference type="SAM" id="SignalP"/>
    </source>
</evidence>
<feature type="compositionally biased region" description="Low complexity" evidence="1">
    <location>
        <begin position="150"/>
        <end position="162"/>
    </location>
</feature>
<feature type="compositionally biased region" description="Pro residues" evidence="1">
    <location>
        <begin position="186"/>
        <end position="203"/>
    </location>
</feature>
<keyword evidence="4" id="KW-1185">Reference proteome</keyword>
<feature type="chain" id="PRO_5012391299" description="FlgD Ig-like domain-containing protein" evidence="2">
    <location>
        <begin position="25"/>
        <end position="324"/>
    </location>
</feature>
<organism evidence="3 4">
    <name type="scientific">Carboxydocella sporoproducens DSM 16521</name>
    <dbReference type="NCBI Taxonomy" id="1121270"/>
    <lineage>
        <taxon>Bacteria</taxon>
        <taxon>Bacillati</taxon>
        <taxon>Bacillota</taxon>
        <taxon>Clostridia</taxon>
        <taxon>Eubacteriales</taxon>
        <taxon>Clostridiales Family XVI. Incertae Sedis</taxon>
        <taxon>Carboxydocella</taxon>
    </lineage>
</organism>
<accession>A0A1T4LAU4</accession>
<evidence type="ECO:0008006" key="5">
    <source>
        <dbReference type="Google" id="ProtNLM"/>
    </source>
</evidence>
<dbReference type="AlphaFoldDB" id="A0A1T4LAU4"/>
<dbReference type="Proteomes" id="UP000189933">
    <property type="component" value="Unassembled WGS sequence"/>
</dbReference>
<gene>
    <name evidence="3" type="ORF">SAMN02745885_00111</name>
</gene>
<dbReference type="EMBL" id="FUXM01000001">
    <property type="protein sequence ID" value="SJZ51733.1"/>
    <property type="molecule type" value="Genomic_DNA"/>
</dbReference>
<feature type="region of interest" description="Disordered" evidence="1">
    <location>
        <begin position="127"/>
        <end position="211"/>
    </location>
</feature>
<dbReference type="Gene3D" id="2.60.40.4070">
    <property type="match status" value="1"/>
</dbReference>
<evidence type="ECO:0000313" key="3">
    <source>
        <dbReference type="EMBL" id="SJZ51733.1"/>
    </source>
</evidence>
<reference evidence="4" key="1">
    <citation type="submission" date="2017-02" db="EMBL/GenBank/DDBJ databases">
        <authorList>
            <person name="Varghese N."/>
            <person name="Submissions S."/>
        </authorList>
    </citation>
    <scope>NUCLEOTIDE SEQUENCE [LARGE SCALE GENOMIC DNA]</scope>
    <source>
        <strain evidence="4">DSM 16521</strain>
    </source>
</reference>
<evidence type="ECO:0000256" key="1">
    <source>
        <dbReference type="SAM" id="MobiDB-lite"/>
    </source>
</evidence>
<evidence type="ECO:0000313" key="4">
    <source>
        <dbReference type="Proteomes" id="UP000189933"/>
    </source>
</evidence>
<feature type="compositionally biased region" description="Low complexity" evidence="1">
    <location>
        <begin position="170"/>
        <end position="185"/>
    </location>
</feature>
<sequence>MKLITRWLSLFLLLLLAFPGPALAKTTRKITDRKPPVLSWLQKPNPPLVSGGNWPLRFRFNEKSRVWLAVYNSKGKALVRPIQGRWYQVSPIGVNISLKNWPAGNYTLWLTAQDRFGNRSRWKMTVKIGDRPANSSPPAVSPGNPGRQTPGSSSTGRGSSSSGAGGNSNGGSISTGSSTPPGTNNPVPPSPSASPPVITPPPGSSQSEPVNNLPADELARLYAVPRVDEVKNSAIPGYAIRFYLAEPSYVSIRIYNSQQQVVAVIYDRPTEPLPDGLNTVVWDKKVTLEPGRTDWATPGVYTWEVVVKKGDGTLVNRFSGEIQV</sequence>
<keyword evidence="2" id="KW-0732">Signal</keyword>
<proteinExistence type="predicted"/>
<feature type="signal peptide" evidence="2">
    <location>
        <begin position="1"/>
        <end position="24"/>
    </location>
</feature>
<dbReference type="RefSeq" id="WP_143311757.1">
    <property type="nucleotide sequence ID" value="NZ_FUXM01000001.1"/>
</dbReference>
<protein>
    <recommendedName>
        <fullName evidence="5">FlgD Ig-like domain-containing protein</fullName>
    </recommendedName>
</protein>